<name>A0ABP1RS78_9HEXA</name>
<sequence>MKLEQYFKRRPAVLYASCFVLGEKLEVTTSASCTNLPDEFQLTEGSLMTSGCVAIYAFNNCYNGEYGIIFTLEKTSIGQLLQKFRDVKDFYGDGIYYPKGFKIWSLRDCTELEQNPFADMDYYVNQFVFYEENYFDNDRRRVEKFRNICECTRLPNFDDLNWQHAALTHGNCFKFYKSVDCSGEVADRFEILEKNYIHEGRQSFEPCHIPTACANLRAKIFNLEPAFDLSNLAGTLKNVAIDVKQTFINDGSGTMEESYEVERVLKERAEFRYSDALRQLVVNANSVQMSEEEDFQCSVGRSVSFGFETVDKEAGAGASSLYTLAARRKLALNFRNGLTKAFLNESETSTDKKHIYGIETIKRFKVEKQILVQPCTRYEVTSFINIAEKVEIWYHMHFEITGVTKNGTQLTSDDLRLGLNRNVGPDERLVVLDGHPRENNHTLVVESDVKLMANYGMNSVVNGVGEPIKSCMEKIKQWKCYNK</sequence>
<comment type="caution">
    <text evidence="1">The sequence shown here is derived from an EMBL/GenBank/DDBJ whole genome shotgun (WGS) entry which is preliminary data.</text>
</comment>
<protein>
    <submittedName>
        <fullName evidence="1">Uncharacterized protein</fullName>
    </submittedName>
</protein>
<organism evidence="1 2">
    <name type="scientific">Orchesella dallaii</name>
    <dbReference type="NCBI Taxonomy" id="48710"/>
    <lineage>
        <taxon>Eukaryota</taxon>
        <taxon>Metazoa</taxon>
        <taxon>Ecdysozoa</taxon>
        <taxon>Arthropoda</taxon>
        <taxon>Hexapoda</taxon>
        <taxon>Collembola</taxon>
        <taxon>Entomobryomorpha</taxon>
        <taxon>Entomobryoidea</taxon>
        <taxon>Orchesellidae</taxon>
        <taxon>Orchesellinae</taxon>
        <taxon>Orchesella</taxon>
    </lineage>
</organism>
<evidence type="ECO:0000313" key="2">
    <source>
        <dbReference type="Proteomes" id="UP001642540"/>
    </source>
</evidence>
<dbReference type="EMBL" id="CAXLJM020000104">
    <property type="protein sequence ID" value="CAL8134508.1"/>
    <property type="molecule type" value="Genomic_DNA"/>
</dbReference>
<reference evidence="1 2" key="1">
    <citation type="submission" date="2024-08" db="EMBL/GenBank/DDBJ databases">
        <authorList>
            <person name="Cucini C."/>
            <person name="Frati F."/>
        </authorList>
    </citation>
    <scope>NUCLEOTIDE SEQUENCE [LARGE SCALE GENOMIC DNA]</scope>
</reference>
<evidence type="ECO:0000313" key="1">
    <source>
        <dbReference type="EMBL" id="CAL8134508.1"/>
    </source>
</evidence>
<gene>
    <name evidence="1" type="ORF">ODALV1_LOCUS25561</name>
</gene>
<keyword evidence="2" id="KW-1185">Reference proteome</keyword>
<accession>A0ABP1RS78</accession>
<proteinExistence type="predicted"/>
<dbReference type="Proteomes" id="UP001642540">
    <property type="component" value="Unassembled WGS sequence"/>
</dbReference>